<name>A0A4R6WU30_9PROT</name>
<evidence type="ECO:0000256" key="11">
    <source>
        <dbReference type="SAM" id="Phobius"/>
    </source>
</evidence>
<evidence type="ECO:0000256" key="3">
    <source>
        <dbReference type="ARBA" id="ARBA00009620"/>
    </source>
</evidence>
<dbReference type="RefSeq" id="WP_133613692.1">
    <property type="nucleotide sequence ID" value="NZ_SNYW01000008.1"/>
</dbReference>
<feature type="transmembrane region" description="Helical" evidence="11">
    <location>
        <begin position="18"/>
        <end position="40"/>
    </location>
</feature>
<dbReference type="PIRSF" id="PIRSF005413">
    <property type="entry name" value="COX11"/>
    <property type="match status" value="1"/>
</dbReference>
<dbReference type="GO" id="GO:0008535">
    <property type="term" value="P:respiratory chain complex IV assembly"/>
    <property type="evidence" value="ECO:0007669"/>
    <property type="project" value="UniProtKB-UniRule"/>
</dbReference>
<evidence type="ECO:0000256" key="6">
    <source>
        <dbReference type="ARBA" id="ARBA00022968"/>
    </source>
</evidence>
<feature type="topological domain" description="Cytoplasmic" evidence="10">
    <location>
        <begin position="1"/>
        <end position="13"/>
    </location>
</feature>
<keyword evidence="6 10" id="KW-0735">Signal-anchor</keyword>
<evidence type="ECO:0000313" key="13">
    <source>
        <dbReference type="Proteomes" id="UP000295783"/>
    </source>
</evidence>
<evidence type="ECO:0000256" key="2">
    <source>
        <dbReference type="ARBA" id="ARBA00004382"/>
    </source>
</evidence>
<dbReference type="AlphaFoldDB" id="A0A4R6WU30"/>
<dbReference type="Gene3D" id="2.60.370.10">
    <property type="entry name" value="Ctag/Cox11"/>
    <property type="match status" value="1"/>
</dbReference>
<evidence type="ECO:0000256" key="5">
    <source>
        <dbReference type="ARBA" id="ARBA00022692"/>
    </source>
</evidence>
<dbReference type="PANTHER" id="PTHR21320:SF3">
    <property type="entry name" value="CYTOCHROME C OXIDASE ASSEMBLY PROTEIN COX11, MITOCHONDRIAL-RELATED"/>
    <property type="match status" value="1"/>
</dbReference>
<dbReference type="Proteomes" id="UP000295783">
    <property type="component" value="Unassembled WGS sequence"/>
</dbReference>
<protein>
    <recommendedName>
        <fullName evidence="4 10">Cytochrome c oxidase assembly protein CtaG</fullName>
    </recommendedName>
</protein>
<sequence length="212" mass="23051">MAATPESSRNLGQRNRNVMMWLVGLVAGMTGLAFASVPLYDLFCRVTGFGGTPMRAEEASVAIGTRDLTVTFNADLAAGMPWRFFPTENKMTVRTGVTYTATYVAENPTGETVTGSSTFNVSPDIFGKYFVKVQCFCFERQELKPGERVEMPVVFYLDPQLEEDPYLGKIGEVTLSYTFFRVENDPVSLGAVAPDLVPEATVPAQAGQNGGS</sequence>
<evidence type="ECO:0000256" key="8">
    <source>
        <dbReference type="ARBA" id="ARBA00023008"/>
    </source>
</evidence>
<evidence type="ECO:0000256" key="4">
    <source>
        <dbReference type="ARBA" id="ARBA00015384"/>
    </source>
</evidence>
<dbReference type="HAMAP" id="MF_00155">
    <property type="entry name" value="CtaG"/>
    <property type="match status" value="1"/>
</dbReference>
<dbReference type="FunFam" id="2.60.370.10:FF:000001">
    <property type="entry name" value="COX11 cytochrome c oxidase assembly homolog"/>
    <property type="match status" value="1"/>
</dbReference>
<dbReference type="NCBIfam" id="NF003465">
    <property type="entry name" value="PRK05089.1"/>
    <property type="match status" value="1"/>
</dbReference>
<keyword evidence="7 10" id="KW-1133">Transmembrane helix</keyword>
<gene>
    <name evidence="10" type="primary">ctaG</name>
    <name evidence="12" type="ORF">A8950_2233</name>
</gene>
<comment type="similarity">
    <text evidence="3 10">Belongs to the COX11/CtaG family.</text>
</comment>
<evidence type="ECO:0000256" key="9">
    <source>
        <dbReference type="ARBA" id="ARBA00023136"/>
    </source>
</evidence>
<dbReference type="OrthoDB" id="9804841at2"/>
<feature type="topological domain" description="Periplasmic" evidence="10">
    <location>
        <begin position="37"/>
        <end position="212"/>
    </location>
</feature>
<organism evidence="12 13">
    <name type="scientific">Dongia mobilis</name>
    <dbReference type="NCBI Taxonomy" id="578943"/>
    <lineage>
        <taxon>Bacteria</taxon>
        <taxon>Pseudomonadati</taxon>
        <taxon>Pseudomonadota</taxon>
        <taxon>Alphaproteobacteria</taxon>
        <taxon>Rhodospirillales</taxon>
        <taxon>Dongiaceae</taxon>
        <taxon>Dongia</taxon>
    </lineage>
</organism>
<dbReference type="GO" id="GO:0005886">
    <property type="term" value="C:plasma membrane"/>
    <property type="evidence" value="ECO:0007669"/>
    <property type="project" value="UniProtKB-SubCell"/>
</dbReference>
<accession>A0A4R6WU30</accession>
<reference evidence="12 13" key="1">
    <citation type="submission" date="2019-03" db="EMBL/GenBank/DDBJ databases">
        <title>Genomic Encyclopedia of Type Strains, Phase III (KMG-III): the genomes of soil and plant-associated and newly described type strains.</title>
        <authorList>
            <person name="Whitman W."/>
        </authorList>
    </citation>
    <scope>NUCLEOTIDE SEQUENCE [LARGE SCALE GENOMIC DNA]</scope>
    <source>
        <strain evidence="12 13">CGMCC 1.7660</strain>
    </source>
</reference>
<comment type="function">
    <text evidence="1 10">Exerts its effect at some terminal stage of cytochrome c oxidase synthesis, probably by being involved in the insertion of the copper B into subunit I.</text>
</comment>
<keyword evidence="13" id="KW-1185">Reference proteome</keyword>
<evidence type="ECO:0000256" key="1">
    <source>
        <dbReference type="ARBA" id="ARBA00004007"/>
    </source>
</evidence>
<proteinExistence type="inferred from homology"/>
<dbReference type="GO" id="GO:0005507">
    <property type="term" value="F:copper ion binding"/>
    <property type="evidence" value="ECO:0007669"/>
    <property type="project" value="InterPro"/>
</dbReference>
<keyword evidence="10" id="KW-0997">Cell inner membrane</keyword>
<keyword evidence="10" id="KW-1003">Cell membrane</keyword>
<comment type="caution">
    <text evidence="12">The sequence shown here is derived from an EMBL/GenBank/DDBJ whole genome shotgun (WGS) entry which is preliminary data.</text>
</comment>
<comment type="subcellular location">
    <subcellularLocation>
        <location evidence="2 10">Cell inner membrane</location>
        <topology evidence="2 10">Single-pass type II membrane protein</topology>
        <orientation evidence="2 10">Periplasmic side</orientation>
    </subcellularLocation>
</comment>
<dbReference type="InterPro" id="IPR023471">
    <property type="entry name" value="CtaG/Cox11_dom_sf"/>
</dbReference>
<dbReference type="PANTHER" id="PTHR21320">
    <property type="entry name" value="CYTOCHROME C OXIDASE ASSEMBLY PROTEIN COX11-RELATED"/>
    <property type="match status" value="1"/>
</dbReference>
<dbReference type="InterPro" id="IPR007533">
    <property type="entry name" value="Cyt_c_oxidase_assmbl_CtaG"/>
</dbReference>
<evidence type="ECO:0000256" key="10">
    <source>
        <dbReference type="HAMAP-Rule" id="MF_00155"/>
    </source>
</evidence>
<keyword evidence="8 10" id="KW-0186">Copper</keyword>
<dbReference type="Pfam" id="PF04442">
    <property type="entry name" value="CtaG_Cox11"/>
    <property type="match status" value="1"/>
</dbReference>
<dbReference type="EMBL" id="SNYW01000008">
    <property type="protein sequence ID" value="TDQ82410.1"/>
    <property type="molecule type" value="Genomic_DNA"/>
</dbReference>
<evidence type="ECO:0000256" key="7">
    <source>
        <dbReference type="ARBA" id="ARBA00022989"/>
    </source>
</evidence>
<evidence type="ECO:0000313" key="12">
    <source>
        <dbReference type="EMBL" id="TDQ82410.1"/>
    </source>
</evidence>
<keyword evidence="9 10" id="KW-0472">Membrane</keyword>
<dbReference type="SUPFAM" id="SSF110111">
    <property type="entry name" value="Ctag/Cox11"/>
    <property type="match status" value="1"/>
</dbReference>
<keyword evidence="5 10" id="KW-0812">Transmembrane</keyword>